<dbReference type="SUPFAM" id="SSF51197">
    <property type="entry name" value="Clavaminate synthase-like"/>
    <property type="match status" value="1"/>
</dbReference>
<dbReference type="InterPro" id="IPR014503">
    <property type="entry name" value="Clavaminate_syn-like"/>
</dbReference>
<dbReference type="GO" id="GO:0016491">
    <property type="term" value="F:oxidoreductase activity"/>
    <property type="evidence" value="ECO:0007669"/>
    <property type="project" value="UniProtKB-KW"/>
</dbReference>
<dbReference type="AlphaFoldDB" id="A0A238XZ61"/>
<feature type="domain" description="TauD/TfdA-like" evidence="6">
    <location>
        <begin position="84"/>
        <end position="319"/>
    </location>
</feature>
<accession>A0A238XZ61</accession>
<keyword evidence="4 5" id="KW-0408">Iron</keyword>
<evidence type="ECO:0000256" key="4">
    <source>
        <dbReference type="ARBA" id="ARBA00023004"/>
    </source>
</evidence>
<organism evidence="7 8">
    <name type="scientific">Haloechinothrix alba</name>
    <dbReference type="NCBI Taxonomy" id="664784"/>
    <lineage>
        <taxon>Bacteria</taxon>
        <taxon>Bacillati</taxon>
        <taxon>Actinomycetota</taxon>
        <taxon>Actinomycetes</taxon>
        <taxon>Pseudonocardiales</taxon>
        <taxon>Pseudonocardiaceae</taxon>
        <taxon>Haloechinothrix</taxon>
    </lineage>
</organism>
<keyword evidence="8" id="KW-1185">Reference proteome</keyword>
<evidence type="ECO:0000313" key="7">
    <source>
        <dbReference type="EMBL" id="SNR63319.1"/>
    </source>
</evidence>
<feature type="binding site" evidence="5">
    <location>
        <position position="300"/>
    </location>
    <ligand>
        <name>Fe cation</name>
        <dbReference type="ChEBI" id="CHEBI:24875"/>
    </ligand>
</feature>
<evidence type="ECO:0000256" key="2">
    <source>
        <dbReference type="ARBA" id="ARBA00022723"/>
    </source>
</evidence>
<protein>
    <submittedName>
        <fullName evidence="7">L-asparagine oxygenase</fullName>
    </submittedName>
</protein>
<dbReference type="Gene3D" id="3.60.130.10">
    <property type="entry name" value="Clavaminate synthase-like"/>
    <property type="match status" value="1"/>
</dbReference>
<dbReference type="GO" id="GO:0005506">
    <property type="term" value="F:iron ion binding"/>
    <property type="evidence" value="ECO:0007669"/>
    <property type="project" value="InterPro"/>
</dbReference>
<evidence type="ECO:0000256" key="3">
    <source>
        <dbReference type="ARBA" id="ARBA00023002"/>
    </source>
</evidence>
<comment type="similarity">
    <text evidence="1">Belongs to the clavaminate synthase family.</text>
</comment>
<evidence type="ECO:0000256" key="1">
    <source>
        <dbReference type="ARBA" id="ARBA00008425"/>
    </source>
</evidence>
<dbReference type="EMBL" id="FZNW01000012">
    <property type="protein sequence ID" value="SNR63319.1"/>
    <property type="molecule type" value="Genomic_DNA"/>
</dbReference>
<evidence type="ECO:0000256" key="5">
    <source>
        <dbReference type="PIRSR" id="PIRSR019543-2"/>
    </source>
</evidence>
<evidence type="ECO:0000313" key="8">
    <source>
        <dbReference type="Proteomes" id="UP000198348"/>
    </source>
</evidence>
<keyword evidence="3" id="KW-0560">Oxidoreductase</keyword>
<proteinExistence type="inferred from homology"/>
<dbReference type="Proteomes" id="UP000198348">
    <property type="component" value="Unassembled WGS sequence"/>
</dbReference>
<dbReference type="PIRSF" id="PIRSF019543">
    <property type="entry name" value="Clavaminate_syn"/>
    <property type="match status" value="1"/>
</dbReference>
<reference evidence="7 8" key="1">
    <citation type="submission" date="2017-06" db="EMBL/GenBank/DDBJ databases">
        <authorList>
            <person name="Kim H.J."/>
            <person name="Triplett B.A."/>
        </authorList>
    </citation>
    <scope>NUCLEOTIDE SEQUENCE [LARGE SCALE GENOMIC DNA]</scope>
    <source>
        <strain evidence="7 8">DSM 45207</strain>
    </source>
</reference>
<dbReference type="Pfam" id="PF02668">
    <property type="entry name" value="TauD"/>
    <property type="match status" value="1"/>
</dbReference>
<evidence type="ECO:0000259" key="6">
    <source>
        <dbReference type="Pfam" id="PF02668"/>
    </source>
</evidence>
<sequence length="348" mass="38367">MTDHAHSGRDGMRTVHYAPIGDTVRLTVPESETIRQRCRSIVTRMAGTELHDDELMHAAENLAAYLPGRLRTGIQALRDRGSVDGVLLIEGLPVGEVGDTPRKVVEEPRWWDVFVASLVQLSVMSLLGAPISYAEEKSGQLIQDVYPKVGAEELQENSGSVLLELHTEDGFLMTPPDYLSLLCLRPDHDFRAATVACGIRRILADIPEETQAVLRQARFKIAFSSSFVADGESRWTRPVPALTGPSDDPDVCVDLHGMIGLDDRAESALGVLKDLMESNLVGGVLRQGSLLIVDNNSAVHGRTGFTPRYDGSDRWLRRAFVTKNLRRVRGDIIQGRMLRSRERVAVPG</sequence>
<name>A0A238XZ61_9PSEU</name>
<dbReference type="InterPro" id="IPR042098">
    <property type="entry name" value="TauD-like_sf"/>
</dbReference>
<keyword evidence="2 5" id="KW-0479">Metal-binding</keyword>
<dbReference type="InterPro" id="IPR003819">
    <property type="entry name" value="TauD/TfdA-like"/>
</dbReference>
<gene>
    <name evidence="7" type="ORF">SAMN06265360_112150</name>
</gene>